<dbReference type="Pfam" id="PF06062">
    <property type="entry name" value="UPF0231"/>
    <property type="match status" value="1"/>
</dbReference>
<dbReference type="Proteomes" id="UP000243073">
    <property type="component" value="Unassembled WGS sequence"/>
</dbReference>
<dbReference type="EMBL" id="MDKE01000011">
    <property type="protein sequence ID" value="OIN12379.1"/>
    <property type="molecule type" value="Genomic_DNA"/>
</dbReference>
<dbReference type="STRING" id="1414654.BFR47_01455"/>
<evidence type="ECO:0000256" key="1">
    <source>
        <dbReference type="ARBA" id="ARBA00005367"/>
    </source>
</evidence>
<reference evidence="2 3" key="1">
    <citation type="submission" date="2016-07" db="EMBL/GenBank/DDBJ databases">
        <title>Draft Genome Sequence of Oceanisphaera psychrotolerans, isolated from coastal sediment samples.</title>
        <authorList>
            <person name="Zhuo S."/>
            <person name="Ruan Z."/>
        </authorList>
    </citation>
    <scope>NUCLEOTIDE SEQUENCE [LARGE SCALE GENOMIC DNA]</scope>
    <source>
        <strain evidence="2 3">LAM-WHM-ZC</strain>
    </source>
</reference>
<dbReference type="InterPro" id="IPR008249">
    <property type="entry name" value="UPF0231"/>
</dbReference>
<name>A0A1J4QF21_9GAMM</name>
<sequence length="119" mass="13706">MEFEFFRDLNGHHRARFTMGHEVMGQWLTDEVSIAEATALLATIKTLEAGEAQEFKKNYPECTLLLTREEAELSAHALAFDTDEMEDGMAYYDDELYAGCGLDDLVRVLEQWRDFCSNR</sequence>
<accession>A0A1J4QF21</accession>
<comment type="caution">
    <text evidence="2">The sequence shown here is derived from an EMBL/GenBank/DDBJ whole genome shotgun (WGS) entry which is preliminary data.</text>
</comment>
<protein>
    <submittedName>
        <fullName evidence="2">Uncharacterized protein</fullName>
    </submittedName>
</protein>
<dbReference type="RefSeq" id="WP_071472154.1">
    <property type="nucleotide sequence ID" value="NZ_MDKE01000011.1"/>
</dbReference>
<dbReference type="PIRSF" id="PIRSF006287">
    <property type="entry name" value="UCP006287"/>
    <property type="match status" value="1"/>
</dbReference>
<dbReference type="AlphaFoldDB" id="A0A1J4QF21"/>
<comment type="similarity">
    <text evidence="1">Belongs to the UPF0231 family.</text>
</comment>
<proteinExistence type="inferred from homology"/>
<gene>
    <name evidence="2" type="ORF">BFR47_01455</name>
</gene>
<dbReference type="OrthoDB" id="5739292at2"/>
<keyword evidence="3" id="KW-1185">Reference proteome</keyword>
<evidence type="ECO:0000313" key="2">
    <source>
        <dbReference type="EMBL" id="OIN12379.1"/>
    </source>
</evidence>
<evidence type="ECO:0000313" key="3">
    <source>
        <dbReference type="Proteomes" id="UP000243073"/>
    </source>
</evidence>
<organism evidence="2 3">
    <name type="scientific">Oceanisphaera psychrotolerans</name>
    <dbReference type="NCBI Taxonomy" id="1414654"/>
    <lineage>
        <taxon>Bacteria</taxon>
        <taxon>Pseudomonadati</taxon>
        <taxon>Pseudomonadota</taxon>
        <taxon>Gammaproteobacteria</taxon>
        <taxon>Aeromonadales</taxon>
        <taxon>Aeromonadaceae</taxon>
        <taxon>Oceanisphaera</taxon>
    </lineage>
</organism>